<feature type="compositionally biased region" description="Polar residues" evidence="1">
    <location>
        <begin position="237"/>
        <end position="246"/>
    </location>
</feature>
<protein>
    <submittedName>
        <fullName evidence="2">Uncharacterized protein</fullName>
    </submittedName>
</protein>
<dbReference type="InterPro" id="IPR040256">
    <property type="entry name" value="At4g02000-like"/>
</dbReference>
<dbReference type="AlphaFoldDB" id="A0A484KJP4"/>
<proteinExistence type="predicted"/>
<name>A0A484KJP4_9ASTE</name>
<dbReference type="Proteomes" id="UP000595140">
    <property type="component" value="Unassembled WGS sequence"/>
</dbReference>
<feature type="compositionally biased region" description="Basic and acidic residues" evidence="1">
    <location>
        <begin position="266"/>
        <end position="278"/>
    </location>
</feature>
<dbReference type="PANTHER" id="PTHR31286:SF164">
    <property type="entry name" value="ZINC FINGER, CCHC-TYPE"/>
    <property type="match status" value="1"/>
</dbReference>
<feature type="compositionally biased region" description="Basic residues" evidence="1">
    <location>
        <begin position="93"/>
        <end position="106"/>
    </location>
</feature>
<evidence type="ECO:0000256" key="1">
    <source>
        <dbReference type="SAM" id="MobiDB-lite"/>
    </source>
</evidence>
<reference evidence="2 3" key="1">
    <citation type="submission" date="2018-04" db="EMBL/GenBank/DDBJ databases">
        <authorList>
            <person name="Vogel A."/>
        </authorList>
    </citation>
    <scope>NUCLEOTIDE SEQUENCE [LARGE SCALE GENOMIC DNA]</scope>
</reference>
<gene>
    <name evidence="2" type="ORF">CCAM_LOCUS7927</name>
</gene>
<accession>A0A484KJP4</accession>
<dbReference type="OrthoDB" id="1306000at2759"/>
<dbReference type="EMBL" id="OOIL02000526">
    <property type="protein sequence ID" value="VFQ66151.1"/>
    <property type="molecule type" value="Genomic_DNA"/>
</dbReference>
<sequence>MPGNEHKVSRVEIDLLQPRLKQIWIGFSDEPGEEDVGMFQSVEYERIPKYCTAYFKQGHDNSSCNTLTPSQPDQRAVVVPQPSTAGPATSQPPRRRRSRSRVRRQREGKGIAIDDAGAGKGEGPSSSMQAFVPTSTHPSPNVVISDSSLIATTVNATTPTPVVVEQLASQTVEPSVPPTGVEQGSVVVPLPLSTSSSPPIVHIPDPQPPELVLAMSNRFDALGDMPGDRHEVCGLNNAASSIPSNSVRREDDECSSQTSDESTGYHFEDPTDISRDLAARGLSPAREAPTTKGKTAKNARKATEHKTGIPAPRRVTRSTSSRSQ</sequence>
<evidence type="ECO:0000313" key="3">
    <source>
        <dbReference type="Proteomes" id="UP000595140"/>
    </source>
</evidence>
<evidence type="ECO:0000313" key="2">
    <source>
        <dbReference type="EMBL" id="VFQ66151.1"/>
    </source>
</evidence>
<feature type="region of interest" description="Disordered" evidence="1">
    <location>
        <begin position="235"/>
        <end position="324"/>
    </location>
</feature>
<feature type="region of interest" description="Disordered" evidence="1">
    <location>
        <begin position="67"/>
        <end position="129"/>
    </location>
</feature>
<keyword evidence="3" id="KW-1185">Reference proteome</keyword>
<organism evidence="2 3">
    <name type="scientific">Cuscuta campestris</name>
    <dbReference type="NCBI Taxonomy" id="132261"/>
    <lineage>
        <taxon>Eukaryota</taxon>
        <taxon>Viridiplantae</taxon>
        <taxon>Streptophyta</taxon>
        <taxon>Embryophyta</taxon>
        <taxon>Tracheophyta</taxon>
        <taxon>Spermatophyta</taxon>
        <taxon>Magnoliopsida</taxon>
        <taxon>eudicotyledons</taxon>
        <taxon>Gunneridae</taxon>
        <taxon>Pentapetalae</taxon>
        <taxon>asterids</taxon>
        <taxon>lamiids</taxon>
        <taxon>Solanales</taxon>
        <taxon>Convolvulaceae</taxon>
        <taxon>Cuscuteae</taxon>
        <taxon>Cuscuta</taxon>
        <taxon>Cuscuta subgen. Grammica</taxon>
        <taxon>Cuscuta sect. Cleistogrammica</taxon>
    </lineage>
</organism>
<dbReference type="PANTHER" id="PTHR31286">
    <property type="entry name" value="GLYCINE-RICH CELL WALL STRUCTURAL PROTEIN 1.8-LIKE"/>
    <property type="match status" value="1"/>
</dbReference>